<evidence type="ECO:0008006" key="3">
    <source>
        <dbReference type="Google" id="ProtNLM"/>
    </source>
</evidence>
<organism evidence="1 2">
    <name type="scientific">Roridomyces roridus</name>
    <dbReference type="NCBI Taxonomy" id="1738132"/>
    <lineage>
        <taxon>Eukaryota</taxon>
        <taxon>Fungi</taxon>
        <taxon>Dikarya</taxon>
        <taxon>Basidiomycota</taxon>
        <taxon>Agaricomycotina</taxon>
        <taxon>Agaricomycetes</taxon>
        <taxon>Agaricomycetidae</taxon>
        <taxon>Agaricales</taxon>
        <taxon>Marasmiineae</taxon>
        <taxon>Mycenaceae</taxon>
        <taxon>Roridomyces</taxon>
    </lineage>
</organism>
<reference evidence="1" key="1">
    <citation type="submission" date="2023-03" db="EMBL/GenBank/DDBJ databases">
        <title>Massive genome expansion in bonnet fungi (Mycena s.s.) driven by repeated elements and novel gene families across ecological guilds.</title>
        <authorList>
            <consortium name="Lawrence Berkeley National Laboratory"/>
            <person name="Harder C.B."/>
            <person name="Miyauchi S."/>
            <person name="Viragh M."/>
            <person name="Kuo A."/>
            <person name="Thoen E."/>
            <person name="Andreopoulos B."/>
            <person name="Lu D."/>
            <person name="Skrede I."/>
            <person name="Drula E."/>
            <person name="Henrissat B."/>
            <person name="Morin E."/>
            <person name="Kohler A."/>
            <person name="Barry K."/>
            <person name="LaButti K."/>
            <person name="Morin E."/>
            <person name="Salamov A."/>
            <person name="Lipzen A."/>
            <person name="Mereny Z."/>
            <person name="Hegedus B."/>
            <person name="Baldrian P."/>
            <person name="Stursova M."/>
            <person name="Weitz H."/>
            <person name="Taylor A."/>
            <person name="Grigoriev I.V."/>
            <person name="Nagy L.G."/>
            <person name="Martin F."/>
            <person name="Kauserud H."/>
        </authorList>
    </citation>
    <scope>NUCLEOTIDE SEQUENCE</scope>
    <source>
        <strain evidence="1">9284</strain>
    </source>
</reference>
<keyword evidence="2" id="KW-1185">Reference proteome</keyword>
<protein>
    <recommendedName>
        <fullName evidence="3">F-box domain-containing protein</fullName>
    </recommendedName>
</protein>
<dbReference type="EMBL" id="JARKIF010000018">
    <property type="protein sequence ID" value="KAJ7619657.1"/>
    <property type="molecule type" value="Genomic_DNA"/>
</dbReference>
<comment type="caution">
    <text evidence="1">The sequence shown here is derived from an EMBL/GenBank/DDBJ whole genome shotgun (WGS) entry which is preliminary data.</text>
</comment>
<name>A0AAD7BFQ6_9AGAR</name>
<evidence type="ECO:0000313" key="2">
    <source>
        <dbReference type="Proteomes" id="UP001221142"/>
    </source>
</evidence>
<proteinExistence type="predicted"/>
<dbReference type="Proteomes" id="UP001221142">
    <property type="component" value="Unassembled WGS sequence"/>
</dbReference>
<dbReference type="SUPFAM" id="SSF52047">
    <property type="entry name" value="RNI-like"/>
    <property type="match status" value="1"/>
</dbReference>
<dbReference type="InterPro" id="IPR032675">
    <property type="entry name" value="LRR_dom_sf"/>
</dbReference>
<accession>A0AAD7BFQ6</accession>
<evidence type="ECO:0000313" key="1">
    <source>
        <dbReference type="EMBL" id="KAJ7619657.1"/>
    </source>
</evidence>
<sequence length="367" mass="41094">MRTRSAHRAHMRITRWLPNEVLTEIIQNALRADQATLCRVSKLFHALALPSLNRTVVLHTNDSSICIPEAFCSAIIRNPERADSVRSLTFVQESYDAVHPEPSETLMESLKLMRKLEHLSLEDHRPHGVVPRLTSLTFPNLLSCILLGGNTEDRSLHITGFLSRHPTITHLRLRPPPGEDLPVPDGSLLPRLQCYDGGLGWLPSFSARSLAAVRTVWTVEFPSLANKLSALTSPALTLSIDFVQGDQITRLLDQLLTHLPHLGILKLLCWRMSTEEILTQITASLPRFRRLEYLAYDYLPGHSPDDADNDREVLKTWASVCPILKGSCIGEIAARKVGEQWEECSRSVFDTDAGFLVFDNVLSSSSE</sequence>
<gene>
    <name evidence="1" type="ORF">FB45DRAFT_931345</name>
</gene>
<dbReference type="Gene3D" id="3.80.10.10">
    <property type="entry name" value="Ribonuclease Inhibitor"/>
    <property type="match status" value="1"/>
</dbReference>
<dbReference type="AlphaFoldDB" id="A0AAD7BFQ6"/>